<name>A0A6J5N7Z7_9CAUD</name>
<gene>
    <name evidence="1" type="ORF">UFOVP618_50</name>
</gene>
<accession>A0A6J5N7Z7</accession>
<protein>
    <submittedName>
        <fullName evidence="1">Uncharacterized protein</fullName>
    </submittedName>
</protein>
<sequence length="173" mass="19428">MKEHGIDAMKYRKHTHLAGVDVSIIASEKGKCLLTIKDAYYSKGVDVSGNRTDGYFLEFVEDVMDMVVNSSNRKQISQNLVLEKGLSLVDSRNIGNWIGYKIELYHDETIRMMGKIVGGIRVRGFKALPNLEPNTPNFDAVKKALQGGNYTIEQVKTKYNVSTEVQKLLENGK</sequence>
<organism evidence="1">
    <name type="scientific">uncultured Caudovirales phage</name>
    <dbReference type="NCBI Taxonomy" id="2100421"/>
    <lineage>
        <taxon>Viruses</taxon>
        <taxon>Duplodnaviria</taxon>
        <taxon>Heunggongvirae</taxon>
        <taxon>Uroviricota</taxon>
        <taxon>Caudoviricetes</taxon>
        <taxon>Peduoviridae</taxon>
        <taxon>Maltschvirus</taxon>
        <taxon>Maltschvirus maltsch</taxon>
    </lineage>
</organism>
<evidence type="ECO:0000313" key="1">
    <source>
        <dbReference type="EMBL" id="CAB4153200.1"/>
    </source>
</evidence>
<reference evidence="1" key="1">
    <citation type="submission" date="2020-04" db="EMBL/GenBank/DDBJ databases">
        <authorList>
            <person name="Chiriac C."/>
            <person name="Salcher M."/>
            <person name="Ghai R."/>
            <person name="Kavagutti S V."/>
        </authorList>
    </citation>
    <scope>NUCLEOTIDE SEQUENCE</scope>
</reference>
<dbReference type="EMBL" id="LR796587">
    <property type="protein sequence ID" value="CAB4153200.1"/>
    <property type="molecule type" value="Genomic_DNA"/>
</dbReference>
<proteinExistence type="predicted"/>